<dbReference type="InterPro" id="IPR051544">
    <property type="entry name" value="TPS_OM_transporter"/>
</dbReference>
<sequence>MKKNLMAFVFFLSALGLYAQEEVVKTGWNFGALPTVTFDTDLGFQYGALVNLFHYGDGSHYPGYEHSLYLEVSRFTKGSGINRFYYDSDRLIEGLQTSLDISYLSDQAYDFYGFNGFDAVVNSEWIDDESDEYLTRMYYKYDRKMFRFKVDLLGKISEEKLKWAAGVNLLNFKVGSVNIEKLNKGKDEADKLPSLEEQPGLFEKYRDWGIIPEEEIDGGFVPELKAGVVYDTRDNRPNPMKGIWTEAVLMGAPEFLGAESGFAKLSLTHRQYFTIVPKDLSLAYRLAWQSTIAGHAPFYYQTQVIVSELKGALSEGLGGAKTLRGIRRNRMVGDGFFYGNLELRWKFARFRFINNNFYLGLNGFTDFGQVTKKMEVEPVVANLPQQEGYFDDGAEKMHFSYGAGLRIVMNQNFVIAVDYGLAADERDGDSGLYIGLNYLF</sequence>
<dbReference type="EMBL" id="QWET01000008">
    <property type="protein sequence ID" value="RIH64882.1"/>
    <property type="molecule type" value="Genomic_DNA"/>
</dbReference>
<dbReference type="GO" id="GO:0019867">
    <property type="term" value="C:outer membrane"/>
    <property type="evidence" value="ECO:0007669"/>
    <property type="project" value="InterPro"/>
</dbReference>
<comment type="caution">
    <text evidence="5">The sequence shown here is derived from an EMBL/GenBank/DDBJ whole genome shotgun (WGS) entry which is preliminary data.</text>
</comment>
<dbReference type="GO" id="GO:0008320">
    <property type="term" value="F:protein transmembrane transporter activity"/>
    <property type="evidence" value="ECO:0007669"/>
    <property type="project" value="TreeGrafter"/>
</dbReference>
<dbReference type="NCBIfam" id="NF047779">
    <property type="entry name" value="Omp85_fam"/>
    <property type="match status" value="1"/>
</dbReference>
<feature type="domain" description="Bacterial surface antigen (D15)" evidence="4">
    <location>
        <begin position="76"/>
        <end position="435"/>
    </location>
</feature>
<dbReference type="GO" id="GO:0046819">
    <property type="term" value="P:protein secretion by the type V secretion system"/>
    <property type="evidence" value="ECO:0007669"/>
    <property type="project" value="TreeGrafter"/>
</dbReference>
<dbReference type="Proteomes" id="UP000266441">
    <property type="component" value="Unassembled WGS sequence"/>
</dbReference>
<dbReference type="OrthoDB" id="9771071at2"/>
<gene>
    <name evidence="5" type="ORF">D1164_12640</name>
</gene>
<evidence type="ECO:0000313" key="6">
    <source>
        <dbReference type="Proteomes" id="UP000266441"/>
    </source>
</evidence>
<comment type="subcellular location">
    <subcellularLocation>
        <location evidence="1">Membrane</location>
    </subcellularLocation>
</comment>
<evidence type="ECO:0000256" key="3">
    <source>
        <dbReference type="SAM" id="SignalP"/>
    </source>
</evidence>
<proteinExistence type="predicted"/>
<name>A0A399D2H0_9BACT</name>
<dbReference type="Pfam" id="PF01103">
    <property type="entry name" value="Omp85"/>
    <property type="match status" value="1"/>
</dbReference>
<evidence type="ECO:0000313" key="5">
    <source>
        <dbReference type="EMBL" id="RIH64882.1"/>
    </source>
</evidence>
<evidence type="ECO:0000256" key="1">
    <source>
        <dbReference type="ARBA" id="ARBA00004370"/>
    </source>
</evidence>
<feature type="chain" id="PRO_5017349929" description="Bacterial surface antigen (D15) domain-containing protein" evidence="3">
    <location>
        <begin position="20"/>
        <end position="440"/>
    </location>
</feature>
<keyword evidence="3" id="KW-0732">Signal</keyword>
<keyword evidence="6" id="KW-1185">Reference proteome</keyword>
<organism evidence="5 6">
    <name type="scientific">Mariniphaga sediminis</name>
    <dbReference type="NCBI Taxonomy" id="1628158"/>
    <lineage>
        <taxon>Bacteria</taxon>
        <taxon>Pseudomonadati</taxon>
        <taxon>Bacteroidota</taxon>
        <taxon>Bacteroidia</taxon>
        <taxon>Marinilabiliales</taxon>
        <taxon>Prolixibacteraceae</taxon>
        <taxon>Mariniphaga</taxon>
    </lineage>
</organism>
<keyword evidence="2" id="KW-0472">Membrane</keyword>
<reference evidence="5 6" key="1">
    <citation type="journal article" date="2015" name="Int. J. Syst. Evol. Microbiol.">
        <title>Mariniphaga sediminis sp. nov., isolated from coastal sediment.</title>
        <authorList>
            <person name="Wang F.Q."/>
            <person name="Shen Q.Y."/>
            <person name="Chen G.J."/>
            <person name="Du Z.J."/>
        </authorList>
    </citation>
    <scope>NUCLEOTIDE SEQUENCE [LARGE SCALE GENOMIC DNA]</scope>
    <source>
        <strain evidence="5 6">SY21</strain>
    </source>
</reference>
<dbReference type="PANTHER" id="PTHR34597">
    <property type="entry name" value="SLR1661 PROTEIN"/>
    <property type="match status" value="1"/>
</dbReference>
<evidence type="ECO:0000256" key="2">
    <source>
        <dbReference type="ARBA" id="ARBA00023136"/>
    </source>
</evidence>
<dbReference type="PANTHER" id="PTHR34597:SF3">
    <property type="entry name" value="OUTER MEMBRANE TRANSPORTER CDIB"/>
    <property type="match status" value="1"/>
</dbReference>
<feature type="signal peptide" evidence="3">
    <location>
        <begin position="1"/>
        <end position="19"/>
    </location>
</feature>
<dbReference type="Gene3D" id="2.40.160.50">
    <property type="entry name" value="membrane protein fhac: a member of the omp85/tpsb transporter family"/>
    <property type="match status" value="1"/>
</dbReference>
<evidence type="ECO:0000259" key="4">
    <source>
        <dbReference type="Pfam" id="PF01103"/>
    </source>
</evidence>
<accession>A0A399D2H0</accession>
<dbReference type="InterPro" id="IPR000184">
    <property type="entry name" value="Bac_surfAg_D15"/>
</dbReference>
<protein>
    <recommendedName>
        <fullName evidence="4">Bacterial surface antigen (D15) domain-containing protein</fullName>
    </recommendedName>
</protein>
<dbReference type="GO" id="GO:0098046">
    <property type="term" value="C:type V protein secretion system complex"/>
    <property type="evidence" value="ECO:0007669"/>
    <property type="project" value="TreeGrafter"/>
</dbReference>
<dbReference type="AlphaFoldDB" id="A0A399D2H0"/>
<dbReference type="RefSeq" id="WP_119350347.1">
    <property type="nucleotide sequence ID" value="NZ_QWET01000008.1"/>
</dbReference>